<accession>A0AAV3XIG4</accession>
<dbReference type="AlphaFoldDB" id="A0AAV3XIG4"/>
<protein>
    <recommendedName>
        <fullName evidence="3">Transposase</fullName>
    </recommendedName>
</protein>
<evidence type="ECO:0008006" key="3">
    <source>
        <dbReference type="Google" id="ProtNLM"/>
    </source>
</evidence>
<dbReference type="RefSeq" id="WP_226587650.1">
    <property type="nucleotide sequence ID" value="NZ_BLAY01000120.1"/>
</dbReference>
<evidence type="ECO:0000313" key="2">
    <source>
        <dbReference type="Proteomes" id="UP001050975"/>
    </source>
</evidence>
<sequence>MSYQKQLSPWEIYRHLPNLQRRLIARFRRRNDAEAYLKVLRRMLPLAEFEIVYGASWDMSDMPPNAGANAPRCVAIPPGIKIQGLLGKVLSRGLGQHFSSLERTSAISPEIDFRAGYRFRENWISALPR</sequence>
<comment type="caution">
    <text evidence="1">The sequence shown here is derived from an EMBL/GenBank/DDBJ whole genome shotgun (WGS) entry which is preliminary data.</text>
</comment>
<keyword evidence="2" id="KW-1185">Reference proteome</keyword>
<gene>
    <name evidence="1" type="ORF">MiSe_61880</name>
</gene>
<reference evidence="1" key="1">
    <citation type="submission" date="2019-10" db="EMBL/GenBank/DDBJ databases">
        <title>Draft genome sequece of Microseira wollei NIES-4236.</title>
        <authorList>
            <person name="Yamaguchi H."/>
            <person name="Suzuki S."/>
            <person name="Kawachi M."/>
        </authorList>
    </citation>
    <scope>NUCLEOTIDE SEQUENCE</scope>
    <source>
        <strain evidence="1">NIES-4236</strain>
    </source>
</reference>
<organism evidence="1 2">
    <name type="scientific">Microseira wollei NIES-4236</name>
    <dbReference type="NCBI Taxonomy" id="2530354"/>
    <lineage>
        <taxon>Bacteria</taxon>
        <taxon>Bacillati</taxon>
        <taxon>Cyanobacteriota</taxon>
        <taxon>Cyanophyceae</taxon>
        <taxon>Oscillatoriophycideae</taxon>
        <taxon>Aerosakkonematales</taxon>
        <taxon>Aerosakkonemataceae</taxon>
        <taxon>Microseira</taxon>
    </lineage>
</organism>
<evidence type="ECO:0000313" key="1">
    <source>
        <dbReference type="EMBL" id="GET41376.1"/>
    </source>
</evidence>
<proteinExistence type="predicted"/>
<dbReference type="Proteomes" id="UP001050975">
    <property type="component" value="Unassembled WGS sequence"/>
</dbReference>
<name>A0AAV3XIG4_9CYAN</name>
<dbReference type="EMBL" id="BLAY01000120">
    <property type="protein sequence ID" value="GET41376.1"/>
    <property type="molecule type" value="Genomic_DNA"/>
</dbReference>